<evidence type="ECO:0000313" key="4">
    <source>
        <dbReference type="Proteomes" id="UP000018438"/>
    </source>
</evidence>
<name>N8XWD9_9GAMM</name>
<dbReference type="PANTHER" id="PTHR43022">
    <property type="entry name" value="PROTEIN SMF"/>
    <property type="match status" value="1"/>
</dbReference>
<dbReference type="PANTHER" id="PTHR43022:SF1">
    <property type="entry name" value="PROTEIN SMF"/>
    <property type="match status" value="1"/>
</dbReference>
<feature type="domain" description="Smf/DprA SLOG" evidence="2">
    <location>
        <begin position="97"/>
        <end position="290"/>
    </location>
</feature>
<gene>
    <name evidence="3" type="ORF">F965_03220</name>
</gene>
<evidence type="ECO:0000259" key="2">
    <source>
        <dbReference type="Pfam" id="PF02481"/>
    </source>
</evidence>
<organism evidence="3 4">
    <name type="scientific">Acinetobacter schindleri NIPH 900</name>
    <dbReference type="NCBI Taxonomy" id="1217675"/>
    <lineage>
        <taxon>Bacteria</taxon>
        <taxon>Pseudomonadati</taxon>
        <taxon>Pseudomonadota</taxon>
        <taxon>Gammaproteobacteria</taxon>
        <taxon>Moraxellales</taxon>
        <taxon>Moraxellaceae</taxon>
        <taxon>Acinetobacter</taxon>
    </lineage>
</organism>
<keyword evidence="4" id="KW-1185">Reference proteome</keyword>
<dbReference type="Pfam" id="PF02481">
    <property type="entry name" value="DNA_processg_A"/>
    <property type="match status" value="1"/>
</dbReference>
<dbReference type="PATRIC" id="fig|1217675.3.peg.3121"/>
<dbReference type="AlphaFoldDB" id="N8XWD9"/>
<dbReference type="SUPFAM" id="SSF102405">
    <property type="entry name" value="MCP/YpsA-like"/>
    <property type="match status" value="1"/>
</dbReference>
<dbReference type="Proteomes" id="UP000018438">
    <property type="component" value="Unassembled WGS sequence"/>
</dbReference>
<dbReference type="InterPro" id="IPR003488">
    <property type="entry name" value="DprA"/>
</dbReference>
<evidence type="ECO:0000256" key="1">
    <source>
        <dbReference type="ARBA" id="ARBA00006525"/>
    </source>
</evidence>
<dbReference type="EMBL" id="APPI01000025">
    <property type="protein sequence ID" value="ENV11728.1"/>
    <property type="molecule type" value="Genomic_DNA"/>
</dbReference>
<dbReference type="GO" id="GO:0009294">
    <property type="term" value="P:DNA-mediated transformation"/>
    <property type="evidence" value="ECO:0007669"/>
    <property type="project" value="InterPro"/>
</dbReference>
<dbReference type="HOGENOM" id="CLU_043668_0_0_6"/>
<protein>
    <recommendedName>
        <fullName evidence="2">Smf/DprA SLOG domain-containing protein</fullName>
    </recommendedName>
</protein>
<evidence type="ECO:0000313" key="3">
    <source>
        <dbReference type="EMBL" id="ENV11728.1"/>
    </source>
</evidence>
<dbReference type="RefSeq" id="WP_004811066.1">
    <property type="nucleotide sequence ID" value="NZ_KB849445.1"/>
</dbReference>
<accession>N8XWD9</accession>
<dbReference type="InterPro" id="IPR057666">
    <property type="entry name" value="DrpA_SLOG"/>
</dbReference>
<dbReference type="Gene3D" id="3.40.50.450">
    <property type="match status" value="1"/>
</dbReference>
<sequence>MQYDEIMQATMLLCCHFNKNEVKNFKPLSGLEYSRLAQWLYQNKWSPADLLSQTDEILTEWDDPKGKITAERIKQLLGRGVSMSFALEKWTKQGIWVISRVSEFYPKAIKKHLGEQRPPVLFGLGNQQLLNQAGLGFVGSRSISENDEVFAADKAKQAVEEDYAIISGGAKGVDQAAMRAALEHGGQSIGILADGIYTNETRRIFLNYLRQGTLVLISPFFPEAGFSVGSAMARNKFIYTMSEAVIVVKSDKDKGGTWTGAKENLNKKWVPLLVRDIAEEGNQALIQMGGIALGHQREPYSQLLSKHAQNSEVKIVENKIFTEAEAEEARVILQTKLGSNPLQQPDLLANNLDMFEQSAIGLNQQSEVHFDLKNNDEANENSVADTSEISSALDVNPLQIELITESDKQADKNTEEMRSVQIQQKYGAIFDLFVNTLISLSKDKTSFFILDDIKNQFPELQDTQIKKWLKELETEGCLRKEGRKARYRFV</sequence>
<comment type="similarity">
    <text evidence="1">Belongs to the DprA/Smf family.</text>
</comment>
<reference evidence="3 4" key="1">
    <citation type="submission" date="2013-02" db="EMBL/GenBank/DDBJ databases">
        <title>The Genome Sequence of Acinetobacter schindleri NIPH 900.</title>
        <authorList>
            <consortium name="The Broad Institute Genome Sequencing Platform"/>
            <consortium name="The Broad Institute Genome Sequencing Center for Infectious Disease"/>
            <person name="Cerqueira G."/>
            <person name="Feldgarden M."/>
            <person name="Courvalin P."/>
            <person name="Perichon B."/>
            <person name="Grillot-Courvalin C."/>
            <person name="Clermont D."/>
            <person name="Rocha E."/>
            <person name="Yoon E.-J."/>
            <person name="Nemec A."/>
            <person name="Walker B."/>
            <person name="Young S.K."/>
            <person name="Zeng Q."/>
            <person name="Gargeya S."/>
            <person name="Fitzgerald M."/>
            <person name="Haas B."/>
            <person name="Abouelleil A."/>
            <person name="Alvarado L."/>
            <person name="Arachchi H.M."/>
            <person name="Berlin A.M."/>
            <person name="Chapman S.B."/>
            <person name="Dewar J."/>
            <person name="Goldberg J."/>
            <person name="Griggs A."/>
            <person name="Gujja S."/>
            <person name="Hansen M."/>
            <person name="Howarth C."/>
            <person name="Imamovic A."/>
            <person name="Larimer J."/>
            <person name="McCowan C."/>
            <person name="Murphy C."/>
            <person name="Neiman D."/>
            <person name="Pearson M."/>
            <person name="Priest M."/>
            <person name="Roberts A."/>
            <person name="Saif S."/>
            <person name="Shea T."/>
            <person name="Sisk P."/>
            <person name="Sykes S."/>
            <person name="Wortman J."/>
            <person name="Nusbaum C."/>
            <person name="Birren B."/>
        </authorList>
    </citation>
    <scope>NUCLEOTIDE SEQUENCE [LARGE SCALE GENOMIC DNA]</scope>
    <source>
        <strain evidence="3 4">NIPH 900</strain>
    </source>
</reference>
<proteinExistence type="inferred from homology"/>
<comment type="caution">
    <text evidence="3">The sequence shown here is derived from an EMBL/GenBank/DDBJ whole genome shotgun (WGS) entry which is preliminary data.</text>
</comment>